<sequence>MSSQFNFQKFEAQIIYFCLEKEKATPPWLQNTSCMQKTELQLQATLGFAKPRYGVGLSSMPNFVSTES</sequence>
<proteinExistence type="predicted"/>
<evidence type="ECO:0000313" key="1">
    <source>
        <dbReference type="EMBL" id="JAP22798.1"/>
    </source>
</evidence>
<dbReference type="AlphaFoldDB" id="A0A0V0HQX2"/>
<organism evidence="1">
    <name type="scientific">Solanum chacoense</name>
    <name type="common">Chaco potato</name>
    <dbReference type="NCBI Taxonomy" id="4108"/>
    <lineage>
        <taxon>Eukaryota</taxon>
        <taxon>Viridiplantae</taxon>
        <taxon>Streptophyta</taxon>
        <taxon>Embryophyta</taxon>
        <taxon>Tracheophyta</taxon>
        <taxon>Spermatophyta</taxon>
        <taxon>Magnoliopsida</taxon>
        <taxon>eudicotyledons</taxon>
        <taxon>Gunneridae</taxon>
        <taxon>Pentapetalae</taxon>
        <taxon>asterids</taxon>
        <taxon>lamiids</taxon>
        <taxon>Solanales</taxon>
        <taxon>Solanaceae</taxon>
        <taxon>Solanoideae</taxon>
        <taxon>Solaneae</taxon>
        <taxon>Solanum</taxon>
    </lineage>
</organism>
<accession>A0A0V0HQX2</accession>
<dbReference type="EMBL" id="GEDG01016173">
    <property type="protein sequence ID" value="JAP22798.1"/>
    <property type="molecule type" value="Transcribed_RNA"/>
</dbReference>
<reference evidence="1" key="1">
    <citation type="submission" date="2015-12" db="EMBL/GenBank/DDBJ databases">
        <title>Gene expression during late stages of embryo sac development: a critical building block for successful pollen-pistil interactions.</title>
        <authorList>
            <person name="Liu Y."/>
            <person name="Joly V."/>
            <person name="Sabar M."/>
            <person name="Matton D.P."/>
        </authorList>
    </citation>
    <scope>NUCLEOTIDE SEQUENCE</scope>
</reference>
<name>A0A0V0HQX2_SOLCH</name>
<protein>
    <submittedName>
        <fullName evidence="1">Putative ovule protein</fullName>
    </submittedName>
</protein>